<organism evidence="1 2">
    <name type="scientific">Reticulomyxa filosa</name>
    <dbReference type="NCBI Taxonomy" id="46433"/>
    <lineage>
        <taxon>Eukaryota</taxon>
        <taxon>Sar</taxon>
        <taxon>Rhizaria</taxon>
        <taxon>Retaria</taxon>
        <taxon>Foraminifera</taxon>
        <taxon>Monothalamids</taxon>
        <taxon>Reticulomyxidae</taxon>
        <taxon>Reticulomyxa</taxon>
    </lineage>
</organism>
<protein>
    <submittedName>
        <fullName evidence="1">Uncharacterized protein</fullName>
    </submittedName>
</protein>
<evidence type="ECO:0000313" key="1">
    <source>
        <dbReference type="EMBL" id="ETN98247.1"/>
    </source>
</evidence>
<keyword evidence="2" id="KW-1185">Reference proteome</keyword>
<proteinExistence type="predicted"/>
<reference evidence="1 2" key="1">
    <citation type="journal article" date="2013" name="Curr. Biol.">
        <title>The Genome of the Foraminiferan Reticulomyxa filosa.</title>
        <authorList>
            <person name="Glockner G."/>
            <person name="Hulsmann N."/>
            <person name="Schleicher M."/>
            <person name="Noegel A.A."/>
            <person name="Eichinger L."/>
            <person name="Gallinger C."/>
            <person name="Pawlowski J."/>
            <person name="Sierra R."/>
            <person name="Euteneuer U."/>
            <person name="Pillet L."/>
            <person name="Moustafa A."/>
            <person name="Platzer M."/>
            <person name="Groth M."/>
            <person name="Szafranski K."/>
            <person name="Schliwa M."/>
        </authorList>
    </citation>
    <scope>NUCLEOTIDE SEQUENCE [LARGE SCALE GENOMIC DNA]</scope>
</reference>
<dbReference type="AlphaFoldDB" id="X6L8E9"/>
<gene>
    <name evidence="1" type="ORF">RFI_39263</name>
</gene>
<dbReference type="Proteomes" id="UP000023152">
    <property type="component" value="Unassembled WGS sequence"/>
</dbReference>
<comment type="caution">
    <text evidence="1">The sequence shown here is derived from an EMBL/GenBank/DDBJ whole genome shotgun (WGS) entry which is preliminary data.</text>
</comment>
<accession>X6L8E9</accession>
<dbReference type="EMBL" id="ASPP01047252">
    <property type="protein sequence ID" value="ETN98247.1"/>
    <property type="molecule type" value="Genomic_DNA"/>
</dbReference>
<name>X6L8E9_RETFI</name>
<evidence type="ECO:0000313" key="2">
    <source>
        <dbReference type="Proteomes" id="UP000023152"/>
    </source>
</evidence>
<sequence>GVDIVCDHSYRHWSKSTKQCWFFQYSKSRLVIWIAYQIRFVDYNHKEDIHNLRAPYRQVNDQWIFDEIDIERAVSELVQKDKDTDHDINKKTNSKRAHFFDQDENMICVKASIRQRTLYLSKFQDVCEEFLSNITKARLPNCEAASIEFNIK</sequence>
<feature type="non-terminal residue" evidence="1">
    <location>
        <position position="1"/>
    </location>
</feature>